<accession>A0ABS8VWS6</accession>
<sequence length="314" mass="34282">MARKSIDRVILGMASSDIRLQALGLAAVGFWVAVIALVRELGSDGHMVFGQGRVPSLADVARIRFSMTETEFKTQLETQRKTELLAWNEVDGLLSFPVELLPDRRTIANRENGKKGGRPPKNSLNEKNDPSQRHLPPMAIQGGKSEMHKTQTETHPETGSPIAKLASNNTLKASASSEPTREEIDAVYKVIGPKAFEAAGYDQARHTGTYVCARQWAADGLKRGLDTAQIERIVLNEIQQIVAREDAAGRTIGGFGYFQKAVAKAIASANPDAPRTVTDHLAQEDWEQAMKEWTRAGGKGEMPKLAAFVARRAA</sequence>
<evidence type="ECO:0000256" key="2">
    <source>
        <dbReference type="SAM" id="Phobius"/>
    </source>
</evidence>
<organism evidence="3 4">
    <name type="scientific">Acetobacter sicerae</name>
    <dbReference type="NCBI Taxonomy" id="85325"/>
    <lineage>
        <taxon>Bacteria</taxon>
        <taxon>Pseudomonadati</taxon>
        <taxon>Pseudomonadota</taxon>
        <taxon>Alphaproteobacteria</taxon>
        <taxon>Acetobacterales</taxon>
        <taxon>Acetobacteraceae</taxon>
        <taxon>Acetobacter</taxon>
    </lineage>
</organism>
<evidence type="ECO:0008006" key="5">
    <source>
        <dbReference type="Google" id="ProtNLM"/>
    </source>
</evidence>
<feature type="compositionally biased region" description="Polar residues" evidence="1">
    <location>
        <begin position="166"/>
        <end position="178"/>
    </location>
</feature>
<evidence type="ECO:0000256" key="1">
    <source>
        <dbReference type="SAM" id="MobiDB-lite"/>
    </source>
</evidence>
<comment type="caution">
    <text evidence="3">The sequence shown here is derived from an EMBL/GenBank/DDBJ whole genome shotgun (WGS) entry which is preliminary data.</text>
</comment>
<evidence type="ECO:0000313" key="3">
    <source>
        <dbReference type="EMBL" id="MCE0743347.1"/>
    </source>
</evidence>
<protein>
    <recommendedName>
        <fullName evidence="5">Phage protein</fullName>
    </recommendedName>
</protein>
<name>A0ABS8VWS6_9PROT</name>
<keyword evidence="2" id="KW-1133">Transmembrane helix</keyword>
<feature type="compositionally biased region" description="Basic and acidic residues" evidence="1">
    <location>
        <begin position="145"/>
        <end position="156"/>
    </location>
</feature>
<gene>
    <name evidence="3" type="ORF">LWC05_05505</name>
</gene>
<keyword evidence="4" id="KW-1185">Reference proteome</keyword>
<dbReference type="EMBL" id="JAJSOJ010000016">
    <property type="protein sequence ID" value="MCE0743347.1"/>
    <property type="molecule type" value="Genomic_DNA"/>
</dbReference>
<reference evidence="3 4" key="1">
    <citation type="submission" date="2021-12" db="EMBL/GenBank/DDBJ databases">
        <title>Genome sequence of Acetobacter sicerae DmPark20a_162.</title>
        <authorList>
            <person name="Chaston J.M."/>
        </authorList>
    </citation>
    <scope>NUCLEOTIDE SEQUENCE [LARGE SCALE GENOMIC DNA]</scope>
    <source>
        <strain evidence="3 4">DmPark20a_162</strain>
    </source>
</reference>
<dbReference type="Proteomes" id="UP001521074">
    <property type="component" value="Unassembled WGS sequence"/>
</dbReference>
<proteinExistence type="predicted"/>
<feature type="transmembrane region" description="Helical" evidence="2">
    <location>
        <begin position="20"/>
        <end position="38"/>
    </location>
</feature>
<feature type="region of interest" description="Disordered" evidence="1">
    <location>
        <begin position="107"/>
        <end position="178"/>
    </location>
</feature>
<dbReference type="RefSeq" id="WP_232876912.1">
    <property type="nucleotide sequence ID" value="NZ_JAJSOJ010000016.1"/>
</dbReference>
<keyword evidence="2" id="KW-0812">Transmembrane</keyword>
<keyword evidence="2" id="KW-0472">Membrane</keyword>
<evidence type="ECO:0000313" key="4">
    <source>
        <dbReference type="Proteomes" id="UP001521074"/>
    </source>
</evidence>